<evidence type="ECO:0000256" key="3">
    <source>
        <dbReference type="ARBA" id="ARBA00023163"/>
    </source>
</evidence>
<keyword evidence="1" id="KW-0805">Transcription regulation</keyword>
<dbReference type="PROSITE" id="PS00041">
    <property type="entry name" value="HTH_ARAC_FAMILY_1"/>
    <property type="match status" value="1"/>
</dbReference>
<dbReference type="InterPro" id="IPR009057">
    <property type="entry name" value="Homeodomain-like_sf"/>
</dbReference>
<dbReference type="PROSITE" id="PS01124">
    <property type="entry name" value="HTH_ARAC_FAMILY_2"/>
    <property type="match status" value="1"/>
</dbReference>
<dbReference type="PRINTS" id="PR00032">
    <property type="entry name" value="HTHARAC"/>
</dbReference>
<name>A0A220MMQ1_9BACL</name>
<dbReference type="InterPro" id="IPR018062">
    <property type="entry name" value="HTH_AraC-typ_CS"/>
</dbReference>
<dbReference type="InterPro" id="IPR029442">
    <property type="entry name" value="GyrI-like"/>
</dbReference>
<evidence type="ECO:0000313" key="6">
    <source>
        <dbReference type="Proteomes" id="UP000197781"/>
    </source>
</evidence>
<dbReference type="Pfam" id="PF06445">
    <property type="entry name" value="GyrI-like"/>
    <property type="match status" value="1"/>
</dbReference>
<dbReference type="AlphaFoldDB" id="A0A220MMQ1"/>
<dbReference type="SMART" id="SM00342">
    <property type="entry name" value="HTH_ARAC"/>
    <property type="match status" value="1"/>
</dbReference>
<dbReference type="PANTHER" id="PTHR47504:SF5">
    <property type="entry name" value="RIGHT ORIGIN-BINDING PROTEIN"/>
    <property type="match status" value="1"/>
</dbReference>
<dbReference type="GO" id="GO:0003700">
    <property type="term" value="F:DNA-binding transcription factor activity"/>
    <property type="evidence" value="ECO:0007669"/>
    <property type="project" value="InterPro"/>
</dbReference>
<dbReference type="Pfam" id="PF12833">
    <property type="entry name" value="HTH_18"/>
    <property type="match status" value="1"/>
</dbReference>
<reference evidence="5 6" key="1">
    <citation type="submission" date="2016-11" db="EMBL/GenBank/DDBJ databases">
        <authorList>
            <person name="Jaros S."/>
            <person name="Januszkiewicz K."/>
            <person name="Wedrychowicz H."/>
        </authorList>
    </citation>
    <scope>NUCLEOTIDE SEQUENCE [LARGE SCALE GENOMIC DNA]</scope>
    <source>
        <strain evidence="5 6">NF2</strain>
    </source>
</reference>
<dbReference type="Proteomes" id="UP000197781">
    <property type="component" value="Chromosome"/>
</dbReference>
<dbReference type="SUPFAM" id="SSF55136">
    <property type="entry name" value="Probable bacterial effector-binding domain"/>
    <property type="match status" value="1"/>
</dbReference>
<evidence type="ECO:0000313" key="5">
    <source>
        <dbReference type="EMBL" id="ASJ55830.1"/>
    </source>
</evidence>
<sequence length="285" mass="32721">MNYMEQITYALSFIEKQLTEKVTLDEVASAAGYSKYHFQRLFFHVTGETVGQYISKRRLTEAAKALSLEQKSVTEVAFTYGFDSHEAFTRAFTKRFGLPPSALRRSGKMPRYTMLERIELPYLENIQLQSIEPLYVPAHEELNLVGYSSATRSTTDIIHCWNRLGQKIDMQKNQKRYGVLRYPDAFGLSLSFAYFAGIPTAEHVGTDGLESLTLPASGYLVFPHKGSVQNLKLTYQYIYGSWITHASASDQLYARYDFEYYDHRFLGNDHPDSLCFIYIPVLARE</sequence>
<dbReference type="InterPro" id="IPR011256">
    <property type="entry name" value="Reg_factor_effector_dom_sf"/>
</dbReference>
<dbReference type="Gene3D" id="3.20.80.10">
    <property type="entry name" value="Regulatory factor, effector binding domain"/>
    <property type="match status" value="1"/>
</dbReference>
<gene>
    <name evidence="5" type="ORF">BP422_21105</name>
</gene>
<dbReference type="InterPro" id="IPR010499">
    <property type="entry name" value="AraC_E-bd"/>
</dbReference>
<dbReference type="Gene3D" id="1.10.10.60">
    <property type="entry name" value="Homeodomain-like"/>
    <property type="match status" value="2"/>
</dbReference>
<evidence type="ECO:0000256" key="2">
    <source>
        <dbReference type="ARBA" id="ARBA00023125"/>
    </source>
</evidence>
<evidence type="ECO:0000259" key="4">
    <source>
        <dbReference type="PROSITE" id="PS01124"/>
    </source>
</evidence>
<keyword evidence="3" id="KW-0804">Transcription</keyword>
<dbReference type="PANTHER" id="PTHR47504">
    <property type="entry name" value="RIGHT ORIGIN-BINDING PROTEIN"/>
    <property type="match status" value="1"/>
</dbReference>
<feature type="domain" description="HTH araC/xylS-type" evidence="4">
    <location>
        <begin position="8"/>
        <end position="106"/>
    </location>
</feature>
<evidence type="ECO:0000256" key="1">
    <source>
        <dbReference type="ARBA" id="ARBA00023015"/>
    </source>
</evidence>
<dbReference type="SUPFAM" id="SSF46689">
    <property type="entry name" value="Homeodomain-like"/>
    <property type="match status" value="2"/>
</dbReference>
<keyword evidence="2" id="KW-0238">DNA-binding</keyword>
<proteinExistence type="predicted"/>
<protein>
    <submittedName>
        <fullName evidence="5">Transcriptional regulator</fullName>
    </submittedName>
</protein>
<dbReference type="InterPro" id="IPR020449">
    <property type="entry name" value="Tscrpt_reg_AraC-type_HTH"/>
</dbReference>
<dbReference type="EMBL" id="CP018145">
    <property type="protein sequence ID" value="ASJ55830.1"/>
    <property type="molecule type" value="Genomic_DNA"/>
</dbReference>
<dbReference type="InterPro" id="IPR018060">
    <property type="entry name" value="HTH_AraC"/>
</dbReference>
<accession>A0A220MMQ1</accession>
<dbReference type="InterPro" id="IPR050959">
    <property type="entry name" value="MarA-like"/>
</dbReference>
<dbReference type="SMART" id="SM00871">
    <property type="entry name" value="AraC_E_bind"/>
    <property type="match status" value="1"/>
</dbReference>
<dbReference type="GO" id="GO:0043565">
    <property type="term" value="F:sequence-specific DNA binding"/>
    <property type="evidence" value="ECO:0007669"/>
    <property type="project" value="InterPro"/>
</dbReference>
<dbReference type="KEGG" id="bfm:BP422_21105"/>
<organism evidence="5 6">
    <name type="scientific">Brevibacillus formosus</name>
    <dbReference type="NCBI Taxonomy" id="54913"/>
    <lineage>
        <taxon>Bacteria</taxon>
        <taxon>Bacillati</taxon>
        <taxon>Bacillota</taxon>
        <taxon>Bacilli</taxon>
        <taxon>Bacillales</taxon>
        <taxon>Paenibacillaceae</taxon>
        <taxon>Brevibacillus</taxon>
    </lineage>
</organism>